<keyword evidence="3 11" id="KW-0732">Signal</keyword>
<evidence type="ECO:0000256" key="1">
    <source>
        <dbReference type="ARBA" id="ARBA00004479"/>
    </source>
</evidence>
<reference evidence="13" key="1">
    <citation type="submission" date="2025-08" db="UniProtKB">
        <authorList>
            <consortium name="Ensembl"/>
        </authorList>
    </citation>
    <scope>IDENTIFICATION</scope>
</reference>
<feature type="domain" description="Ig-like" evidence="12">
    <location>
        <begin position="6"/>
        <end position="127"/>
    </location>
</feature>
<dbReference type="FunFam" id="2.60.40.10:FF:000774">
    <property type="entry name" value="Hepatitis A virus cellular receptor 1"/>
    <property type="match status" value="1"/>
</dbReference>
<dbReference type="PROSITE" id="PS50835">
    <property type="entry name" value="IG_LIKE"/>
    <property type="match status" value="1"/>
</dbReference>
<dbReference type="Ensembl" id="ENSLLET00000017692.1">
    <property type="protein sequence ID" value="ENSLLEP00000017046.1"/>
    <property type="gene ID" value="ENSLLEG00000010844.1"/>
</dbReference>
<evidence type="ECO:0000256" key="2">
    <source>
        <dbReference type="ARBA" id="ARBA00022692"/>
    </source>
</evidence>
<keyword evidence="8" id="KW-0393">Immunoglobulin domain</keyword>
<dbReference type="PANTHER" id="PTHR46608">
    <property type="entry name" value="T-CELL IMMUNOGLOBULIN AND MUCIN DOMAIN-CONTAINING PROTEIN 4"/>
    <property type="match status" value="1"/>
</dbReference>
<evidence type="ECO:0000256" key="3">
    <source>
        <dbReference type="ARBA" id="ARBA00022729"/>
    </source>
</evidence>
<evidence type="ECO:0000256" key="5">
    <source>
        <dbReference type="ARBA" id="ARBA00023136"/>
    </source>
</evidence>
<evidence type="ECO:0000256" key="11">
    <source>
        <dbReference type="SAM" id="SignalP"/>
    </source>
</evidence>
<keyword evidence="2 10" id="KW-0812">Transmembrane</keyword>
<dbReference type="Proteomes" id="UP000694569">
    <property type="component" value="Unplaced"/>
</dbReference>
<evidence type="ECO:0000256" key="4">
    <source>
        <dbReference type="ARBA" id="ARBA00022989"/>
    </source>
</evidence>
<name>A0A8C5MN06_9ANUR</name>
<dbReference type="InterPro" id="IPR007110">
    <property type="entry name" value="Ig-like_dom"/>
</dbReference>
<feature type="transmembrane region" description="Helical" evidence="10">
    <location>
        <begin position="192"/>
        <end position="213"/>
    </location>
</feature>
<feature type="signal peptide" evidence="11">
    <location>
        <begin position="1"/>
        <end position="25"/>
    </location>
</feature>
<dbReference type="GO" id="GO:0043277">
    <property type="term" value="P:apoptotic cell clearance"/>
    <property type="evidence" value="ECO:0007669"/>
    <property type="project" value="TreeGrafter"/>
</dbReference>
<dbReference type="InterPro" id="IPR013783">
    <property type="entry name" value="Ig-like_fold"/>
</dbReference>
<dbReference type="PANTHER" id="PTHR46608:SF3">
    <property type="entry name" value="T-CELL IMMUNOGLOBULIN AND MUCIN DOMAIN-CONTAINING PROTEIN 4"/>
    <property type="match status" value="1"/>
</dbReference>
<keyword evidence="4 10" id="KW-1133">Transmembrane helix</keyword>
<dbReference type="AlphaFoldDB" id="A0A8C5MN06"/>
<evidence type="ECO:0000313" key="13">
    <source>
        <dbReference type="Ensembl" id="ENSLLEP00000017046.1"/>
    </source>
</evidence>
<dbReference type="InterPro" id="IPR036179">
    <property type="entry name" value="Ig-like_dom_sf"/>
</dbReference>
<evidence type="ECO:0000256" key="10">
    <source>
        <dbReference type="SAM" id="Phobius"/>
    </source>
</evidence>
<dbReference type="Gene3D" id="2.60.40.10">
    <property type="entry name" value="Immunoglobulins"/>
    <property type="match status" value="1"/>
</dbReference>
<dbReference type="SUPFAM" id="SSF48726">
    <property type="entry name" value="Immunoglobulin"/>
    <property type="match status" value="1"/>
</dbReference>
<comment type="similarity">
    <text evidence="9">Belongs to the immunoglobulin superfamily. TIM family.</text>
</comment>
<dbReference type="GO" id="GO:0001786">
    <property type="term" value="F:phosphatidylserine binding"/>
    <property type="evidence" value="ECO:0007669"/>
    <property type="project" value="TreeGrafter"/>
</dbReference>
<dbReference type="SMART" id="SM00409">
    <property type="entry name" value="IG"/>
    <property type="match status" value="1"/>
</dbReference>
<comment type="subcellular location">
    <subcellularLocation>
        <location evidence="1">Membrane</location>
        <topology evidence="1">Single-pass type I membrane protein</topology>
    </subcellularLocation>
</comment>
<evidence type="ECO:0000259" key="12">
    <source>
        <dbReference type="PROSITE" id="PS50835"/>
    </source>
</evidence>
<keyword evidence="14" id="KW-1185">Reference proteome</keyword>
<keyword evidence="5 10" id="KW-0472">Membrane</keyword>
<evidence type="ECO:0000256" key="7">
    <source>
        <dbReference type="ARBA" id="ARBA00023180"/>
    </source>
</evidence>
<protein>
    <recommendedName>
        <fullName evidence="12">Ig-like domain-containing protein</fullName>
    </recommendedName>
</protein>
<proteinExistence type="inferred from homology"/>
<accession>A0A8C5MN06</accession>
<dbReference type="GO" id="GO:0060097">
    <property type="term" value="P:cytoskeletal rearrangement involved in phagocytosis, engulfment"/>
    <property type="evidence" value="ECO:0007669"/>
    <property type="project" value="TreeGrafter"/>
</dbReference>
<reference evidence="13" key="2">
    <citation type="submission" date="2025-09" db="UniProtKB">
        <authorList>
            <consortium name="Ensembl"/>
        </authorList>
    </citation>
    <scope>IDENTIFICATION</scope>
</reference>
<dbReference type="GO" id="GO:0016020">
    <property type="term" value="C:membrane"/>
    <property type="evidence" value="ECO:0007669"/>
    <property type="project" value="UniProtKB-SubCell"/>
</dbReference>
<keyword evidence="6" id="KW-1015">Disulfide bond</keyword>
<dbReference type="GeneTree" id="ENSGT00940000161609"/>
<dbReference type="InterPro" id="IPR013106">
    <property type="entry name" value="Ig_V-set"/>
</dbReference>
<dbReference type="Pfam" id="PF07686">
    <property type="entry name" value="V-set"/>
    <property type="match status" value="1"/>
</dbReference>
<evidence type="ECO:0000256" key="9">
    <source>
        <dbReference type="ARBA" id="ARBA00038203"/>
    </source>
</evidence>
<sequence length="238" mass="26786">MRRHNPLRAIFSIFLLQYQAHLDSAQNVMASVGDMATLFCTYSASEGTASMCWGRGVCPISKCNDVIIWTDGIKVTTKPSEKYQLFGDIEKGNVSLTINRVTYSDEGTYCCRVEIPGIFNDIKKEITVRIQEDEDEPVLVAAVYKPDTAPFKKLITTIKPKNTDSTQQLLSPGTHHKIEASTEIYMDNHQDLIMIIVKSILLFSLLPLFLLVLHFKARVKRMHSVWTVRPCTTDALSG</sequence>
<keyword evidence="7" id="KW-0325">Glycoprotein</keyword>
<organism evidence="13 14">
    <name type="scientific">Leptobrachium leishanense</name>
    <name type="common">Leishan spiny toad</name>
    <dbReference type="NCBI Taxonomy" id="445787"/>
    <lineage>
        <taxon>Eukaryota</taxon>
        <taxon>Metazoa</taxon>
        <taxon>Chordata</taxon>
        <taxon>Craniata</taxon>
        <taxon>Vertebrata</taxon>
        <taxon>Euteleostomi</taxon>
        <taxon>Amphibia</taxon>
        <taxon>Batrachia</taxon>
        <taxon>Anura</taxon>
        <taxon>Pelobatoidea</taxon>
        <taxon>Megophryidae</taxon>
        <taxon>Leptobrachium</taxon>
    </lineage>
</organism>
<feature type="chain" id="PRO_5034774261" description="Ig-like domain-containing protein" evidence="11">
    <location>
        <begin position="26"/>
        <end position="238"/>
    </location>
</feature>
<evidence type="ECO:0000256" key="6">
    <source>
        <dbReference type="ARBA" id="ARBA00023157"/>
    </source>
</evidence>
<evidence type="ECO:0000256" key="8">
    <source>
        <dbReference type="ARBA" id="ARBA00023319"/>
    </source>
</evidence>
<evidence type="ECO:0000313" key="14">
    <source>
        <dbReference type="Proteomes" id="UP000694569"/>
    </source>
</evidence>
<dbReference type="InterPro" id="IPR003599">
    <property type="entry name" value="Ig_sub"/>
</dbReference>